<dbReference type="InterPro" id="IPR011009">
    <property type="entry name" value="Kinase-like_dom_sf"/>
</dbReference>
<proteinExistence type="predicted"/>
<organism evidence="1 2">
    <name type="scientific">Parelaphostrongylus tenuis</name>
    <name type="common">Meningeal worm</name>
    <dbReference type="NCBI Taxonomy" id="148309"/>
    <lineage>
        <taxon>Eukaryota</taxon>
        <taxon>Metazoa</taxon>
        <taxon>Ecdysozoa</taxon>
        <taxon>Nematoda</taxon>
        <taxon>Chromadorea</taxon>
        <taxon>Rhabditida</taxon>
        <taxon>Rhabditina</taxon>
        <taxon>Rhabditomorpha</taxon>
        <taxon>Strongyloidea</taxon>
        <taxon>Metastrongylidae</taxon>
        <taxon>Parelaphostrongylus</taxon>
    </lineage>
</organism>
<sequence>MEVLLVPAQVTRRSTGDTGLPSSLVTQSAPNAPVAAHRMDMSAATPRLQDIVASQGKPPSNSYYRAGIGTLYEGIFSCFRPVWGYFGRSNSELVKSIEDDWEIPFEAITGLEWLGAGSQGAVFRRLHVWGQDNDVIVLNLMNLKDDSQNGVMLRKKIMRLKIDHHLTMNQLVTQGRAETCDEKWVLKVTGHDRLIDGLFNGQMVAVKKVKLEEETNIKHLRHLSHRNIIKFM</sequence>
<keyword evidence="2" id="KW-1185">Reference proteome</keyword>
<reference evidence="1" key="1">
    <citation type="submission" date="2021-06" db="EMBL/GenBank/DDBJ databases">
        <title>Parelaphostrongylus tenuis whole genome reference sequence.</title>
        <authorList>
            <person name="Garwood T.J."/>
            <person name="Larsen P.A."/>
            <person name="Fountain-Jones N.M."/>
            <person name="Garbe J.R."/>
            <person name="Macchietto M.G."/>
            <person name="Kania S.A."/>
            <person name="Gerhold R.W."/>
            <person name="Richards J.E."/>
            <person name="Wolf T.M."/>
        </authorList>
    </citation>
    <scope>NUCLEOTIDE SEQUENCE</scope>
    <source>
        <strain evidence="1">MNPRO001-30</strain>
        <tissue evidence="1">Meninges</tissue>
    </source>
</reference>
<evidence type="ECO:0000313" key="1">
    <source>
        <dbReference type="EMBL" id="KAJ1349381.1"/>
    </source>
</evidence>
<dbReference type="SUPFAM" id="SSF56112">
    <property type="entry name" value="Protein kinase-like (PK-like)"/>
    <property type="match status" value="1"/>
</dbReference>
<evidence type="ECO:0000313" key="2">
    <source>
        <dbReference type="Proteomes" id="UP001196413"/>
    </source>
</evidence>
<gene>
    <name evidence="1" type="ORF">KIN20_004941</name>
</gene>
<name>A0AAD5MKG2_PARTN</name>
<dbReference type="Gene3D" id="3.30.200.20">
    <property type="entry name" value="Phosphorylase Kinase, domain 1"/>
    <property type="match status" value="1"/>
</dbReference>
<protein>
    <recommendedName>
        <fullName evidence="3">Protein kinase domain-containing protein</fullName>
    </recommendedName>
</protein>
<comment type="caution">
    <text evidence="1">The sequence shown here is derived from an EMBL/GenBank/DDBJ whole genome shotgun (WGS) entry which is preliminary data.</text>
</comment>
<dbReference type="EMBL" id="JAHQIW010000657">
    <property type="protein sequence ID" value="KAJ1349381.1"/>
    <property type="molecule type" value="Genomic_DNA"/>
</dbReference>
<evidence type="ECO:0008006" key="3">
    <source>
        <dbReference type="Google" id="ProtNLM"/>
    </source>
</evidence>
<dbReference type="Proteomes" id="UP001196413">
    <property type="component" value="Unassembled WGS sequence"/>
</dbReference>
<accession>A0AAD5MKG2</accession>
<dbReference type="AlphaFoldDB" id="A0AAD5MKG2"/>